<organism evidence="1 2">
    <name type="scientific">Nostoc sphaeroides CCNUC1</name>
    <dbReference type="NCBI Taxonomy" id="2653204"/>
    <lineage>
        <taxon>Bacteria</taxon>
        <taxon>Bacillati</taxon>
        <taxon>Cyanobacteriota</taxon>
        <taxon>Cyanophyceae</taxon>
        <taxon>Nostocales</taxon>
        <taxon>Nostocaceae</taxon>
        <taxon>Nostoc</taxon>
    </lineage>
</organism>
<accession>A0A5P8WFX4</accession>
<reference evidence="1 2" key="1">
    <citation type="submission" date="2019-10" db="EMBL/GenBank/DDBJ databases">
        <title>Genomic and transcriptomic insights into the perfect genentic adaptation of a filamentous nitrogen-fixing cyanobacterium to rice fields.</title>
        <authorList>
            <person name="Chen Z."/>
        </authorList>
    </citation>
    <scope>NUCLEOTIDE SEQUENCE [LARGE SCALE GENOMIC DNA]</scope>
    <source>
        <strain evidence="1">CCNUC1</strain>
    </source>
</reference>
<evidence type="ECO:0000313" key="2">
    <source>
        <dbReference type="Proteomes" id="UP000326678"/>
    </source>
</evidence>
<dbReference type="EMBL" id="CP045227">
    <property type="protein sequence ID" value="QFS51678.1"/>
    <property type="molecule type" value="Genomic_DNA"/>
</dbReference>
<dbReference type="Proteomes" id="UP000326678">
    <property type="component" value="Chromosome Gxm2"/>
</dbReference>
<gene>
    <name evidence="1" type="ORF">GXM_09172</name>
</gene>
<protein>
    <submittedName>
        <fullName evidence="1">Uncharacterized protein</fullName>
    </submittedName>
</protein>
<evidence type="ECO:0000313" key="1">
    <source>
        <dbReference type="EMBL" id="QFS51678.1"/>
    </source>
</evidence>
<sequence>MKQQHLDLLCTHIQEGATRFGEIGQKSCDAFGGLRLR</sequence>
<dbReference type="AlphaFoldDB" id="A0A5P8WFX4"/>
<name>A0A5P8WFX4_9NOSO</name>
<dbReference type="KEGG" id="nsh:GXM_09172"/>
<proteinExistence type="predicted"/>
<keyword evidence="2" id="KW-1185">Reference proteome</keyword>